<dbReference type="RefSeq" id="WP_123630005.1">
    <property type="nucleotide sequence ID" value="NZ_AYKH01000002.1"/>
</dbReference>
<organism evidence="7 8">
    <name type="scientific">Salinisphaera orenii MK-B5</name>
    <dbReference type="NCBI Taxonomy" id="856730"/>
    <lineage>
        <taxon>Bacteria</taxon>
        <taxon>Pseudomonadati</taxon>
        <taxon>Pseudomonadota</taxon>
        <taxon>Gammaproteobacteria</taxon>
        <taxon>Salinisphaerales</taxon>
        <taxon>Salinisphaeraceae</taxon>
        <taxon>Salinisphaera</taxon>
    </lineage>
</organism>
<feature type="domain" description="NADH:flavin oxidoreductase/NADH oxidase N-terminal" evidence="6">
    <location>
        <begin position="3"/>
        <end position="339"/>
    </location>
</feature>
<evidence type="ECO:0000313" key="7">
    <source>
        <dbReference type="EMBL" id="ROO29881.1"/>
    </source>
</evidence>
<dbReference type="EMBL" id="AYKH01000002">
    <property type="protein sequence ID" value="ROO29881.1"/>
    <property type="molecule type" value="Genomic_DNA"/>
</dbReference>
<keyword evidence="8" id="KW-1185">Reference proteome</keyword>
<sequence length="355" mass="38741">MSDLFSPWTLGEVTFRNRIFVAPMCQYSSADGHPTDWHFVHLGSRAVGGAGLVMIEATAVTPDGRITPDDSGIWDEAHIDSFRRIVDFMHAQGTVAGMQIAHAGRKASTDAPWRGGRPLGPDERGWTPVAPSALAFAEGHPVPRAMSADNIAETVTAFADAARRARDAGIRVLEIHMAHGYLLHEFLSPLSNERDDDYGGALENRARFPLEVVRAVRAVWPKALPLFVRISATDWVDGGWDIEQSLRLAHWLKAEGVDLVDCSAGGSTPDAVIPTGPGYQTPFAARIRHEVGIATGAVGLITEPVQAEHIVHSGQADCVLLAREFLRDPHFPLRAAAELRHAEADWPPQYERARR</sequence>
<protein>
    <submittedName>
        <fullName evidence="7">Oxidoreductase</fullName>
    </submittedName>
</protein>
<keyword evidence="5" id="KW-0560">Oxidoreductase</keyword>
<evidence type="ECO:0000313" key="8">
    <source>
        <dbReference type="Proteomes" id="UP000283993"/>
    </source>
</evidence>
<dbReference type="AlphaFoldDB" id="A0A423PWE5"/>
<reference evidence="7 8" key="1">
    <citation type="submission" date="2013-10" db="EMBL/GenBank/DDBJ databases">
        <title>Salinisphaera orenii MK-B5 Genome Sequencing.</title>
        <authorList>
            <person name="Lai Q."/>
            <person name="Li C."/>
            <person name="Shao Z."/>
        </authorList>
    </citation>
    <scope>NUCLEOTIDE SEQUENCE [LARGE SCALE GENOMIC DNA]</scope>
    <source>
        <strain evidence="7 8">MK-B5</strain>
    </source>
</reference>
<keyword evidence="2" id="KW-0285">Flavoprotein</keyword>
<name>A0A423PWE5_9GAMM</name>
<dbReference type="Proteomes" id="UP000283993">
    <property type="component" value="Unassembled WGS sequence"/>
</dbReference>
<evidence type="ECO:0000256" key="5">
    <source>
        <dbReference type="ARBA" id="ARBA00023002"/>
    </source>
</evidence>
<dbReference type="InterPro" id="IPR044152">
    <property type="entry name" value="YqjM-like"/>
</dbReference>
<dbReference type="CDD" id="cd02932">
    <property type="entry name" value="OYE_YqiM_FMN"/>
    <property type="match status" value="1"/>
</dbReference>
<evidence type="ECO:0000256" key="3">
    <source>
        <dbReference type="ARBA" id="ARBA00022643"/>
    </source>
</evidence>
<comment type="caution">
    <text evidence="7">The sequence shown here is derived from an EMBL/GenBank/DDBJ whole genome shotgun (WGS) entry which is preliminary data.</text>
</comment>
<dbReference type="PANTHER" id="PTHR43303">
    <property type="entry name" value="NADPH DEHYDROGENASE C23G7.10C-RELATED"/>
    <property type="match status" value="1"/>
</dbReference>
<gene>
    <name evidence="7" type="ORF">SAOR_02010</name>
</gene>
<keyword evidence="3" id="KW-0288">FMN</keyword>
<dbReference type="Gene3D" id="3.20.20.70">
    <property type="entry name" value="Aldolase class I"/>
    <property type="match status" value="1"/>
</dbReference>
<dbReference type="GO" id="GO:0050661">
    <property type="term" value="F:NADP binding"/>
    <property type="evidence" value="ECO:0007669"/>
    <property type="project" value="InterPro"/>
</dbReference>
<dbReference type="Pfam" id="PF00724">
    <property type="entry name" value="Oxidored_FMN"/>
    <property type="match status" value="1"/>
</dbReference>
<proteinExistence type="predicted"/>
<evidence type="ECO:0000256" key="2">
    <source>
        <dbReference type="ARBA" id="ARBA00022630"/>
    </source>
</evidence>
<dbReference type="SUPFAM" id="SSF51395">
    <property type="entry name" value="FMN-linked oxidoreductases"/>
    <property type="match status" value="1"/>
</dbReference>
<dbReference type="InterPro" id="IPR013785">
    <property type="entry name" value="Aldolase_TIM"/>
</dbReference>
<evidence type="ECO:0000259" key="6">
    <source>
        <dbReference type="Pfam" id="PF00724"/>
    </source>
</evidence>
<evidence type="ECO:0000256" key="1">
    <source>
        <dbReference type="ARBA" id="ARBA00001917"/>
    </source>
</evidence>
<dbReference type="PANTHER" id="PTHR43303:SF4">
    <property type="entry name" value="NADPH DEHYDROGENASE C23G7.10C-RELATED"/>
    <property type="match status" value="1"/>
</dbReference>
<evidence type="ECO:0000256" key="4">
    <source>
        <dbReference type="ARBA" id="ARBA00022857"/>
    </source>
</evidence>
<keyword evidence="4" id="KW-0521">NADP</keyword>
<dbReference type="GO" id="GO:0010181">
    <property type="term" value="F:FMN binding"/>
    <property type="evidence" value="ECO:0007669"/>
    <property type="project" value="InterPro"/>
</dbReference>
<comment type="cofactor">
    <cofactor evidence="1">
        <name>FMN</name>
        <dbReference type="ChEBI" id="CHEBI:58210"/>
    </cofactor>
</comment>
<dbReference type="GO" id="GO:0003959">
    <property type="term" value="F:NADPH dehydrogenase activity"/>
    <property type="evidence" value="ECO:0007669"/>
    <property type="project" value="InterPro"/>
</dbReference>
<dbReference type="InterPro" id="IPR001155">
    <property type="entry name" value="OxRdtase_FMN_N"/>
</dbReference>
<accession>A0A423PWE5</accession>